<gene>
    <name evidence="1" type="ORF">IAC95_04005</name>
</gene>
<accession>A0A9D1E4A1</accession>
<organism evidence="1 2">
    <name type="scientific">Candidatus Fimimonas gallinarum</name>
    <dbReference type="NCBI Taxonomy" id="2840821"/>
    <lineage>
        <taxon>Bacteria</taxon>
        <taxon>Pseudomonadati</taxon>
        <taxon>Myxococcota</taxon>
        <taxon>Myxococcia</taxon>
        <taxon>Myxococcales</taxon>
        <taxon>Cystobacterineae</taxon>
        <taxon>Myxococcaceae</taxon>
        <taxon>Myxococcaceae incertae sedis</taxon>
        <taxon>Candidatus Fimimonas</taxon>
    </lineage>
</organism>
<reference evidence="1" key="1">
    <citation type="submission" date="2020-10" db="EMBL/GenBank/DDBJ databases">
        <authorList>
            <person name="Gilroy R."/>
        </authorList>
    </citation>
    <scope>NUCLEOTIDE SEQUENCE</scope>
    <source>
        <strain evidence="1">CHK121-14286</strain>
    </source>
</reference>
<reference evidence="1" key="2">
    <citation type="journal article" date="2021" name="PeerJ">
        <title>Extensive microbial diversity within the chicken gut microbiome revealed by metagenomics and culture.</title>
        <authorList>
            <person name="Gilroy R."/>
            <person name="Ravi A."/>
            <person name="Getino M."/>
            <person name="Pursley I."/>
            <person name="Horton D.L."/>
            <person name="Alikhan N.F."/>
            <person name="Baker D."/>
            <person name="Gharbi K."/>
            <person name="Hall N."/>
            <person name="Watson M."/>
            <person name="Adriaenssens E.M."/>
            <person name="Foster-Nyarko E."/>
            <person name="Jarju S."/>
            <person name="Secka A."/>
            <person name="Antonio M."/>
            <person name="Oren A."/>
            <person name="Chaudhuri R.R."/>
            <person name="La Ragione R."/>
            <person name="Hildebrand F."/>
            <person name="Pallen M.J."/>
        </authorList>
    </citation>
    <scope>NUCLEOTIDE SEQUENCE</scope>
    <source>
        <strain evidence="1">CHK121-14286</strain>
    </source>
</reference>
<protein>
    <submittedName>
        <fullName evidence="1">Uncharacterized protein</fullName>
    </submittedName>
</protein>
<name>A0A9D1E4A1_9BACT</name>
<sequence length="110" mass="13192">MPREYLVDEVRQAYEKSDDFDVFYMDYTSSQEFGYDYYIVVTDSDENQCFFYFFSNQQLATQFAEEQHWNVALWAMSVLYGEPTWVYVEQQGKMVVTYTDASILQQLLQN</sequence>
<proteinExistence type="predicted"/>
<dbReference type="EMBL" id="DVHL01000034">
    <property type="protein sequence ID" value="HIR66024.1"/>
    <property type="molecule type" value="Genomic_DNA"/>
</dbReference>
<evidence type="ECO:0000313" key="2">
    <source>
        <dbReference type="Proteomes" id="UP000824200"/>
    </source>
</evidence>
<dbReference type="AlphaFoldDB" id="A0A9D1E4A1"/>
<dbReference type="Proteomes" id="UP000824200">
    <property type="component" value="Unassembled WGS sequence"/>
</dbReference>
<comment type="caution">
    <text evidence="1">The sequence shown here is derived from an EMBL/GenBank/DDBJ whole genome shotgun (WGS) entry which is preliminary data.</text>
</comment>
<evidence type="ECO:0000313" key="1">
    <source>
        <dbReference type="EMBL" id="HIR66024.1"/>
    </source>
</evidence>